<dbReference type="EMBL" id="DAAHJA010000011">
    <property type="protein sequence ID" value="HAB6308873.1"/>
    <property type="molecule type" value="Genomic_DNA"/>
</dbReference>
<reference evidence="2" key="1">
    <citation type="journal article" date="2018" name="Genome Biol.">
        <title>SKESA: strategic k-mer extension for scrupulous assemblies.</title>
        <authorList>
            <person name="Souvorov A."/>
            <person name="Agarwala R."/>
            <person name="Lipman D.J."/>
        </authorList>
    </citation>
    <scope>NUCLEOTIDE SEQUENCE</scope>
    <source>
        <strain evidence="2">Salmonella enterica</strain>
    </source>
</reference>
<feature type="region of interest" description="Disordered" evidence="1">
    <location>
        <begin position="1"/>
        <end position="35"/>
    </location>
</feature>
<sequence>MPTPGGVSSRVNIDRPGHRPPSHSQKKSPSGGCKHVNSAEAEICSRADVRDVSEGCGYKGGIF</sequence>
<evidence type="ECO:0000256" key="1">
    <source>
        <dbReference type="SAM" id="MobiDB-lite"/>
    </source>
</evidence>
<organism evidence="2">
    <name type="scientific">Salmonella enterica subsp. enterica serovar Orion</name>
    <dbReference type="NCBI Taxonomy" id="399586"/>
    <lineage>
        <taxon>Bacteria</taxon>
        <taxon>Pseudomonadati</taxon>
        <taxon>Pseudomonadota</taxon>
        <taxon>Gammaproteobacteria</taxon>
        <taxon>Enterobacterales</taxon>
        <taxon>Enterobacteriaceae</taxon>
        <taxon>Salmonella</taxon>
    </lineage>
</organism>
<comment type="caution">
    <text evidence="2">The sequence shown here is derived from an EMBL/GenBank/DDBJ whole genome shotgun (WGS) entry which is preliminary data.</text>
</comment>
<protein>
    <submittedName>
        <fullName evidence="2">Uncharacterized protein</fullName>
    </submittedName>
</protein>
<gene>
    <name evidence="2" type="ORF">GB401_17790</name>
</gene>
<reference evidence="2" key="2">
    <citation type="submission" date="2019-10" db="EMBL/GenBank/DDBJ databases">
        <authorList>
            <consortium name="NCBI Pathogen Detection Project"/>
        </authorList>
    </citation>
    <scope>NUCLEOTIDE SEQUENCE</scope>
    <source>
        <strain evidence="2">Salmonella enterica</strain>
    </source>
</reference>
<proteinExistence type="predicted"/>
<accession>A0A3T2WJJ2</accession>
<evidence type="ECO:0000313" key="2">
    <source>
        <dbReference type="EMBL" id="HAB6308873.1"/>
    </source>
</evidence>
<dbReference type="AlphaFoldDB" id="A0A3T2WJJ2"/>
<name>A0A3T2WJJ2_SALET</name>